<protein>
    <submittedName>
        <fullName evidence="3">Uncharacterized protein</fullName>
    </submittedName>
</protein>
<accession>A0AAD9S3E5</accession>
<evidence type="ECO:0000256" key="2">
    <source>
        <dbReference type="SAM" id="SignalP"/>
    </source>
</evidence>
<keyword evidence="2" id="KW-0732">Signal</keyword>
<comment type="caution">
    <text evidence="3">The sequence shown here is derived from an EMBL/GenBank/DDBJ whole genome shotgun (WGS) entry which is preliminary data.</text>
</comment>
<proteinExistence type="predicted"/>
<evidence type="ECO:0000256" key="1">
    <source>
        <dbReference type="SAM" id="MobiDB-lite"/>
    </source>
</evidence>
<evidence type="ECO:0000313" key="4">
    <source>
        <dbReference type="Proteomes" id="UP001265746"/>
    </source>
</evidence>
<reference evidence="3" key="1">
    <citation type="submission" date="2023-06" db="EMBL/GenBank/DDBJ databases">
        <authorList>
            <person name="Noh H."/>
        </authorList>
    </citation>
    <scope>NUCLEOTIDE SEQUENCE</scope>
    <source>
        <strain evidence="3">DUCC20226</strain>
    </source>
</reference>
<dbReference type="Proteomes" id="UP001265746">
    <property type="component" value="Unassembled WGS sequence"/>
</dbReference>
<feature type="signal peptide" evidence="2">
    <location>
        <begin position="1"/>
        <end position="20"/>
    </location>
</feature>
<dbReference type="AlphaFoldDB" id="A0AAD9S3E5"/>
<feature type="region of interest" description="Disordered" evidence="1">
    <location>
        <begin position="127"/>
        <end position="146"/>
    </location>
</feature>
<organism evidence="3 4">
    <name type="scientific">Phomopsis amygdali</name>
    <name type="common">Fusicoccum amygdali</name>
    <dbReference type="NCBI Taxonomy" id="1214568"/>
    <lineage>
        <taxon>Eukaryota</taxon>
        <taxon>Fungi</taxon>
        <taxon>Dikarya</taxon>
        <taxon>Ascomycota</taxon>
        <taxon>Pezizomycotina</taxon>
        <taxon>Sordariomycetes</taxon>
        <taxon>Sordariomycetidae</taxon>
        <taxon>Diaporthales</taxon>
        <taxon>Diaporthaceae</taxon>
        <taxon>Diaporthe</taxon>
    </lineage>
</organism>
<feature type="region of interest" description="Disordered" evidence="1">
    <location>
        <begin position="58"/>
        <end position="98"/>
    </location>
</feature>
<evidence type="ECO:0000313" key="3">
    <source>
        <dbReference type="EMBL" id="KAK2598357.1"/>
    </source>
</evidence>
<dbReference type="EMBL" id="JAUJFL010000008">
    <property type="protein sequence ID" value="KAK2598357.1"/>
    <property type="molecule type" value="Genomic_DNA"/>
</dbReference>
<feature type="compositionally biased region" description="Basic and acidic residues" evidence="1">
    <location>
        <begin position="82"/>
        <end position="94"/>
    </location>
</feature>
<feature type="compositionally biased region" description="Basic residues" evidence="1">
    <location>
        <begin position="135"/>
        <end position="146"/>
    </location>
</feature>
<sequence length="146" mass="13681">MRFATSTTALLLSLALTVSTAPTQPSPALKDPPEEVPSIVGGALELAGGITSDAGADEVGDALSGAGEAVDGSGKKPQRVRGLKDAKAGGDKKGAASTATGGALELAGSITSAAGAGAVGDALSAAGEAVDGKKGGGKKAAKKVGA</sequence>
<name>A0AAD9S3E5_PHOAM</name>
<gene>
    <name evidence="3" type="ORF">N8I77_011777</name>
</gene>
<feature type="chain" id="PRO_5041962342" evidence="2">
    <location>
        <begin position="21"/>
        <end position="146"/>
    </location>
</feature>
<keyword evidence="4" id="KW-1185">Reference proteome</keyword>